<keyword evidence="1" id="KW-0732">Signal</keyword>
<evidence type="ECO:0000256" key="1">
    <source>
        <dbReference type="SAM" id="SignalP"/>
    </source>
</evidence>
<name>A0ABX5JBL4_9RHOB</name>
<dbReference type="InterPro" id="IPR010634">
    <property type="entry name" value="DUF1223"/>
</dbReference>
<protein>
    <recommendedName>
        <fullName evidence="4">DUF1223 domain-containing protein</fullName>
    </recommendedName>
</protein>
<accession>A0ABX5JBL4</accession>
<dbReference type="Pfam" id="PF06764">
    <property type="entry name" value="DUF1223"/>
    <property type="match status" value="1"/>
</dbReference>
<sequence length="239" mass="25779">MQMRWTLGAACALSLGIAGVAHGQSQSQSQAGVVVELFTSQGCSACPPADAFLAALAADPRVIPLALHVDYWDYIGWEDQFADARFTQRQKSYARAIGSRTIYTPQMIVGGTDRVEGHAPEKVAALILKHMQAAERVGLWLERDGDVLRIHAEADPPLDEAVRVQLVRYRPEETVAIEHGENEGRTVTYRNIVTSWEVVGDWGGQAPLSIEAKAAGSEPLAVILQNEGPGAILAAASLR</sequence>
<keyword evidence="3" id="KW-1185">Reference proteome</keyword>
<feature type="signal peptide" evidence="1">
    <location>
        <begin position="1"/>
        <end position="23"/>
    </location>
</feature>
<comment type="caution">
    <text evidence="2">The sequence shown here is derived from an EMBL/GenBank/DDBJ whole genome shotgun (WGS) entry which is preliminary data.</text>
</comment>
<evidence type="ECO:0008006" key="4">
    <source>
        <dbReference type="Google" id="ProtNLM"/>
    </source>
</evidence>
<dbReference type="PANTHER" id="PTHR36057:SF1">
    <property type="entry name" value="LIPOPROTEIN LIPID ATTACHMENT SITE-LIKE PROTEIN, PUTATIVE (DUF1223)-RELATED"/>
    <property type="match status" value="1"/>
</dbReference>
<gene>
    <name evidence="2" type="ORF">C8J29_101160</name>
</gene>
<dbReference type="Proteomes" id="UP000240800">
    <property type="component" value="Unassembled WGS sequence"/>
</dbReference>
<evidence type="ECO:0000313" key="3">
    <source>
        <dbReference type="Proteomes" id="UP000240800"/>
    </source>
</evidence>
<proteinExistence type="predicted"/>
<dbReference type="EMBL" id="PZZW01000001">
    <property type="protein sequence ID" value="PTM81226.1"/>
    <property type="molecule type" value="Genomic_DNA"/>
</dbReference>
<dbReference type="InterPro" id="IPR036249">
    <property type="entry name" value="Thioredoxin-like_sf"/>
</dbReference>
<organism evidence="2 3">
    <name type="scientific">Cereibacter johrii</name>
    <dbReference type="NCBI Taxonomy" id="445629"/>
    <lineage>
        <taxon>Bacteria</taxon>
        <taxon>Pseudomonadati</taxon>
        <taxon>Pseudomonadota</taxon>
        <taxon>Alphaproteobacteria</taxon>
        <taxon>Rhodobacterales</taxon>
        <taxon>Paracoccaceae</taxon>
        <taxon>Cereibacter</taxon>
    </lineage>
</organism>
<dbReference type="RefSeq" id="WP_069330315.1">
    <property type="nucleotide sequence ID" value="NZ_JAYFRT010000005.1"/>
</dbReference>
<evidence type="ECO:0000313" key="2">
    <source>
        <dbReference type="EMBL" id="PTM81226.1"/>
    </source>
</evidence>
<dbReference type="SUPFAM" id="SSF52833">
    <property type="entry name" value="Thioredoxin-like"/>
    <property type="match status" value="1"/>
</dbReference>
<reference evidence="2 3" key="1">
    <citation type="submission" date="2018-04" db="EMBL/GenBank/DDBJ databases">
        <title>Genomic Encyclopedia of Type Strains, Phase III (KMG-III): the genomes of soil and plant-associated and newly described type strains.</title>
        <authorList>
            <person name="Whitman W."/>
        </authorList>
    </citation>
    <scope>NUCLEOTIDE SEQUENCE [LARGE SCALE GENOMIC DNA]</scope>
    <source>
        <strain evidence="2 3">JA192</strain>
    </source>
</reference>
<dbReference type="PANTHER" id="PTHR36057">
    <property type="match status" value="1"/>
</dbReference>
<feature type="chain" id="PRO_5046090703" description="DUF1223 domain-containing protein" evidence="1">
    <location>
        <begin position="24"/>
        <end position="239"/>
    </location>
</feature>